<reference evidence="10 11" key="1">
    <citation type="submission" date="2017-07" db="EMBL/GenBank/DDBJ databases">
        <title>Isolation and whole genome analysis of endospore-forming bacteria from heroin.</title>
        <authorList>
            <person name="Kalinowski J."/>
            <person name="Ahrens B."/>
            <person name="Al-Dilaimi A."/>
            <person name="Winkler A."/>
            <person name="Wibberg D."/>
            <person name="Schleenbecker U."/>
            <person name="Ruckert C."/>
            <person name="Wolfel R."/>
            <person name="Grass G."/>
        </authorList>
    </citation>
    <scope>NUCLEOTIDE SEQUENCE [LARGE SCALE GENOMIC DNA]</scope>
    <source>
        <strain evidence="10 11">7523-2</strain>
    </source>
</reference>
<name>A0A268RX06_SHOCL</name>
<dbReference type="PROSITE" id="PS50978">
    <property type="entry name" value="NEAT"/>
    <property type="match status" value="4"/>
</dbReference>
<evidence type="ECO:0000256" key="4">
    <source>
        <dbReference type="ARBA" id="ARBA00022729"/>
    </source>
</evidence>
<keyword evidence="2" id="KW-0134">Cell wall</keyword>
<feature type="compositionally biased region" description="Low complexity" evidence="6">
    <location>
        <begin position="433"/>
        <end position="444"/>
    </location>
</feature>
<feature type="chain" id="PRO_5012876679" description="NEAT domain-containing protein" evidence="8">
    <location>
        <begin position="32"/>
        <end position="848"/>
    </location>
</feature>
<proteinExistence type="predicted"/>
<evidence type="ECO:0000256" key="6">
    <source>
        <dbReference type="SAM" id="MobiDB-lite"/>
    </source>
</evidence>
<dbReference type="PANTHER" id="PTHR37824:SF1">
    <property type="entry name" value="IRON-REGULATED SURFACE DETERMINANT PROTEIN C"/>
    <property type="match status" value="1"/>
</dbReference>
<feature type="signal peptide" evidence="8">
    <location>
        <begin position="1"/>
        <end position="31"/>
    </location>
</feature>
<keyword evidence="7" id="KW-1133">Transmembrane helix</keyword>
<dbReference type="InterPro" id="IPR037250">
    <property type="entry name" value="NEAT_dom_sf"/>
</dbReference>
<evidence type="ECO:0000259" key="9">
    <source>
        <dbReference type="PROSITE" id="PS50978"/>
    </source>
</evidence>
<protein>
    <recommendedName>
        <fullName evidence="9">NEAT domain-containing protein</fullName>
    </recommendedName>
</protein>
<feature type="region of interest" description="Disordered" evidence="6">
    <location>
        <begin position="752"/>
        <end position="793"/>
    </location>
</feature>
<feature type="region of interest" description="Disordered" evidence="6">
    <location>
        <begin position="356"/>
        <end position="449"/>
    </location>
</feature>
<accession>A0A268RX06</accession>
<dbReference type="NCBIfam" id="TIGR03063">
    <property type="entry name" value="srtB_target"/>
    <property type="match status" value="1"/>
</dbReference>
<evidence type="ECO:0000256" key="1">
    <source>
        <dbReference type="ARBA" id="ARBA00004168"/>
    </source>
</evidence>
<dbReference type="InterPro" id="IPR017502">
    <property type="entry name" value="Sortase_SrtB_target"/>
</dbReference>
<dbReference type="InterPro" id="IPR050436">
    <property type="entry name" value="IsdA"/>
</dbReference>
<dbReference type="Pfam" id="PF05031">
    <property type="entry name" value="NEAT"/>
    <property type="match status" value="4"/>
</dbReference>
<dbReference type="EMBL" id="NPBS01000116">
    <property type="protein sequence ID" value="PAF24276.1"/>
    <property type="molecule type" value="Genomic_DNA"/>
</dbReference>
<feature type="compositionally biased region" description="Acidic residues" evidence="6">
    <location>
        <begin position="360"/>
        <end position="432"/>
    </location>
</feature>
<dbReference type="RefSeq" id="WP_095239458.1">
    <property type="nucleotide sequence ID" value="NZ_NPBS01000116.1"/>
</dbReference>
<feature type="domain" description="NEAT" evidence="9">
    <location>
        <begin position="36"/>
        <end position="156"/>
    </location>
</feature>
<evidence type="ECO:0000256" key="8">
    <source>
        <dbReference type="SAM" id="SignalP"/>
    </source>
</evidence>
<evidence type="ECO:0000313" key="11">
    <source>
        <dbReference type="Proteomes" id="UP000216133"/>
    </source>
</evidence>
<keyword evidence="7" id="KW-0472">Membrane</keyword>
<keyword evidence="7" id="KW-0812">Transmembrane</keyword>
<feature type="compositionally biased region" description="Gly residues" evidence="6">
    <location>
        <begin position="588"/>
        <end position="623"/>
    </location>
</feature>
<keyword evidence="4 8" id="KW-0732">Signal</keyword>
<dbReference type="Proteomes" id="UP000216133">
    <property type="component" value="Unassembled WGS sequence"/>
</dbReference>
<sequence length="848" mass="92475">MNVRNRLINGFLSLLLVFATVLPTFANTASAASEPLQNGTYEIPFKVLKNGTDETSVMDGYTKKPATLYVKDGSYEIDMTLTNSNWYQDFKVEGAQPETISEDTGKNERVVRFPVSQLDEKLDAYVHIIVTGIPGFEYDNKYDVQIAFDVNGISLIELDEPPTVEEPGTEEPGTEEPGTEEPGTEEPGTEEPGTEEPGTEEPSTEEPGTEEPGTEEPSTEEPGTEEPVVLEDGEYTIPFAAKHATEDRDSTMSRYLVNPAQLSVKDGVQTVALTVKDSHQITALQLEENGTFYDGEVVNEDVEANTRTYAYTVTDLDKPANANVSMRVSMPNGDVYENTQSFRLLFDVEGIEALPAPEEPGAEEPGTEEPGTEEPGTEEPGAEEPGTEEPGIEEPGTEEPGIEEPGTEEPGTEEPGTEEPGTEEPGTEEPGTEEPGTGNPGTAPSDEIDDLANGRYEIDFTFLKDGTEDVSVMDGYTEKPATLYVKDGEFTVDLTLLHSSWYEDLKIAGERPEVVLTDEEADKRVVRFPVNNIAEKTNAWVHIVVKGIPGFEYDNEYNTQLAFDVNSIKLIEKDPDPQLPENPDPGEGQNGNNGGNTGNHGGNNHNGGNGRNPGGNGGNGGNNGNEPPVDVNTLEDGRYEVDFAVYKDGTEDISVMDGYTEKPATVYVKDGEYTVDLTLTHSDWYNDLKIEGERPEVISEDESARKRVVRFETDSLETRVNAWVHVIVPDIGYDNKYDVQIAFDTASLKLIEKGETPPPATEPTKKGNSGNDNNTGNVGQNGKGPNGENLDYKRGQLKDENGLKQSSGEHVANAKTGDMAMIGLYAALLVASSIYFIWKRRNKRFSAN</sequence>
<keyword evidence="5" id="KW-0572">Peptidoglycan-anchor</keyword>
<dbReference type="PANTHER" id="PTHR37824">
    <property type="entry name" value="IRON-REGULATED SURFACE DETERMINANT PROTEIN C"/>
    <property type="match status" value="1"/>
</dbReference>
<dbReference type="AlphaFoldDB" id="A0A268RX06"/>
<evidence type="ECO:0000256" key="5">
    <source>
        <dbReference type="ARBA" id="ARBA00023088"/>
    </source>
</evidence>
<evidence type="ECO:0000256" key="2">
    <source>
        <dbReference type="ARBA" id="ARBA00022512"/>
    </source>
</evidence>
<gene>
    <name evidence="10" type="ORF">CHH61_19540</name>
</gene>
<dbReference type="CDD" id="cd06920">
    <property type="entry name" value="NEAT"/>
    <property type="match status" value="4"/>
</dbReference>
<feature type="transmembrane region" description="Helical" evidence="7">
    <location>
        <begin position="819"/>
        <end position="838"/>
    </location>
</feature>
<organism evidence="10 11">
    <name type="scientific">Shouchella clausii</name>
    <name type="common">Alkalihalobacillus clausii</name>
    <dbReference type="NCBI Taxonomy" id="79880"/>
    <lineage>
        <taxon>Bacteria</taxon>
        <taxon>Bacillati</taxon>
        <taxon>Bacillota</taxon>
        <taxon>Bacilli</taxon>
        <taxon>Bacillales</taxon>
        <taxon>Bacillaceae</taxon>
        <taxon>Shouchella</taxon>
    </lineage>
</organism>
<feature type="region of interest" description="Disordered" evidence="6">
    <location>
        <begin position="573"/>
        <end position="633"/>
    </location>
</feature>
<keyword evidence="3" id="KW-0964">Secreted</keyword>
<feature type="domain" description="NEAT" evidence="9">
    <location>
        <begin position="634"/>
        <end position="751"/>
    </location>
</feature>
<dbReference type="SUPFAM" id="SSF158911">
    <property type="entry name" value="NEAT domain-like"/>
    <property type="match status" value="4"/>
</dbReference>
<dbReference type="Gene3D" id="2.60.40.1850">
    <property type="match status" value="4"/>
</dbReference>
<evidence type="ECO:0000256" key="3">
    <source>
        <dbReference type="ARBA" id="ARBA00022525"/>
    </source>
</evidence>
<evidence type="ECO:0000313" key="10">
    <source>
        <dbReference type="EMBL" id="PAF24276.1"/>
    </source>
</evidence>
<evidence type="ECO:0000256" key="7">
    <source>
        <dbReference type="SAM" id="Phobius"/>
    </source>
</evidence>
<feature type="compositionally biased region" description="Polar residues" evidence="6">
    <location>
        <begin position="768"/>
        <end position="778"/>
    </location>
</feature>
<feature type="domain" description="NEAT" evidence="9">
    <location>
        <begin position="230"/>
        <end position="354"/>
    </location>
</feature>
<comment type="caution">
    <text evidence="10">The sequence shown here is derived from an EMBL/GenBank/DDBJ whole genome shotgun (WGS) entry which is preliminary data.</text>
</comment>
<dbReference type="SMART" id="SM00725">
    <property type="entry name" value="NEAT"/>
    <property type="match status" value="4"/>
</dbReference>
<comment type="subcellular location">
    <subcellularLocation>
        <location evidence="1">Secreted</location>
        <location evidence="1">Cell wall</location>
        <topology evidence="1">Peptidoglycan-anchor</topology>
    </subcellularLocation>
</comment>
<feature type="domain" description="NEAT" evidence="9">
    <location>
        <begin position="451"/>
        <end position="571"/>
    </location>
</feature>
<feature type="region of interest" description="Disordered" evidence="6">
    <location>
        <begin position="160"/>
        <end position="231"/>
    </location>
</feature>
<dbReference type="InterPro" id="IPR006635">
    <property type="entry name" value="NEAT_dom"/>
</dbReference>